<dbReference type="OrthoDB" id="3250044at2759"/>
<keyword evidence="3" id="KW-1185">Reference proteome</keyword>
<name>A0A6A5UD84_9PLEO</name>
<organism evidence="2 3">
    <name type="scientific">Byssothecium circinans</name>
    <dbReference type="NCBI Taxonomy" id="147558"/>
    <lineage>
        <taxon>Eukaryota</taxon>
        <taxon>Fungi</taxon>
        <taxon>Dikarya</taxon>
        <taxon>Ascomycota</taxon>
        <taxon>Pezizomycotina</taxon>
        <taxon>Dothideomycetes</taxon>
        <taxon>Pleosporomycetidae</taxon>
        <taxon>Pleosporales</taxon>
        <taxon>Massarineae</taxon>
        <taxon>Massarinaceae</taxon>
        <taxon>Byssothecium</taxon>
    </lineage>
</organism>
<proteinExistence type="predicted"/>
<dbReference type="SUPFAM" id="SSF56112">
    <property type="entry name" value="Protein kinase-like (PK-like)"/>
    <property type="match status" value="1"/>
</dbReference>
<evidence type="ECO:0000259" key="1">
    <source>
        <dbReference type="Pfam" id="PF01636"/>
    </source>
</evidence>
<dbReference type="PANTHER" id="PTHR21310:SF39">
    <property type="entry name" value="AMINOGLYCOSIDE PHOSPHOTRANSFERASE DOMAIN-CONTAINING PROTEIN"/>
    <property type="match status" value="1"/>
</dbReference>
<evidence type="ECO:0000313" key="3">
    <source>
        <dbReference type="Proteomes" id="UP000800035"/>
    </source>
</evidence>
<reference evidence="2" key="1">
    <citation type="journal article" date="2020" name="Stud. Mycol.">
        <title>101 Dothideomycetes genomes: a test case for predicting lifestyles and emergence of pathogens.</title>
        <authorList>
            <person name="Haridas S."/>
            <person name="Albert R."/>
            <person name="Binder M."/>
            <person name="Bloem J."/>
            <person name="Labutti K."/>
            <person name="Salamov A."/>
            <person name="Andreopoulos B."/>
            <person name="Baker S."/>
            <person name="Barry K."/>
            <person name="Bills G."/>
            <person name="Bluhm B."/>
            <person name="Cannon C."/>
            <person name="Castanera R."/>
            <person name="Culley D."/>
            <person name="Daum C."/>
            <person name="Ezra D."/>
            <person name="Gonzalez J."/>
            <person name="Henrissat B."/>
            <person name="Kuo A."/>
            <person name="Liang C."/>
            <person name="Lipzen A."/>
            <person name="Lutzoni F."/>
            <person name="Magnuson J."/>
            <person name="Mondo S."/>
            <person name="Nolan M."/>
            <person name="Ohm R."/>
            <person name="Pangilinan J."/>
            <person name="Park H.-J."/>
            <person name="Ramirez L."/>
            <person name="Alfaro M."/>
            <person name="Sun H."/>
            <person name="Tritt A."/>
            <person name="Yoshinaga Y."/>
            <person name="Zwiers L.-H."/>
            <person name="Turgeon B."/>
            <person name="Goodwin S."/>
            <person name="Spatafora J."/>
            <person name="Crous P."/>
            <person name="Grigoriev I."/>
        </authorList>
    </citation>
    <scope>NUCLEOTIDE SEQUENCE</scope>
    <source>
        <strain evidence="2">CBS 675.92</strain>
    </source>
</reference>
<dbReference type="InterPro" id="IPR011009">
    <property type="entry name" value="Kinase-like_dom_sf"/>
</dbReference>
<feature type="domain" description="Aminoglycoside phosphotransferase" evidence="1">
    <location>
        <begin position="54"/>
        <end position="222"/>
    </location>
</feature>
<protein>
    <recommendedName>
        <fullName evidence="1">Aminoglycoside phosphotransferase domain-containing protein</fullName>
    </recommendedName>
</protein>
<dbReference type="EMBL" id="ML976978">
    <property type="protein sequence ID" value="KAF1962871.1"/>
    <property type="molecule type" value="Genomic_DNA"/>
</dbReference>
<evidence type="ECO:0000313" key="2">
    <source>
        <dbReference type="EMBL" id="KAF1962871.1"/>
    </source>
</evidence>
<accession>A0A6A5UD84</accession>
<dbReference type="AlphaFoldDB" id="A0A6A5UD84"/>
<sequence>MEYLFSDSLGDISNEDIVARCQSGLRLSSDTNSAKVVKILPDIAVKFGIGIRQNEATTLDYVRRHISKDILRVPRIYRFFTHGEFLGMPFGYIVMEFIGGVTLEECNIGPDLIKRIINALNHLSTIPIPPSQGPGPVYGGIPQGCLWSEYGAGTPFTTLQDMETWLNQRLDLSRRQLPRFALGSTELSFSHMDIARRNIILTEEDEICFVDWAHAGFYPAYFQRFCIEWCSVDDASFIRSLLHELPGSYSNGEEYLLGEVLRINSMYPPQNSTQEG</sequence>
<dbReference type="Pfam" id="PF01636">
    <property type="entry name" value="APH"/>
    <property type="match status" value="1"/>
</dbReference>
<dbReference type="InterPro" id="IPR002575">
    <property type="entry name" value="Aminoglycoside_PTrfase"/>
</dbReference>
<gene>
    <name evidence="2" type="ORF">CC80DRAFT_434155</name>
</gene>
<dbReference type="PANTHER" id="PTHR21310">
    <property type="entry name" value="AMINOGLYCOSIDE PHOSPHOTRANSFERASE-RELATED-RELATED"/>
    <property type="match status" value="1"/>
</dbReference>
<dbReference type="Gene3D" id="3.90.1200.10">
    <property type="match status" value="1"/>
</dbReference>
<dbReference type="Proteomes" id="UP000800035">
    <property type="component" value="Unassembled WGS sequence"/>
</dbReference>
<dbReference type="InterPro" id="IPR051678">
    <property type="entry name" value="AGP_Transferase"/>
</dbReference>